<accession>A0A8H3BZQ4</accession>
<dbReference type="EMBL" id="CAJMWX010001126">
    <property type="protein sequence ID" value="CAE6469329.1"/>
    <property type="molecule type" value="Genomic_DNA"/>
</dbReference>
<dbReference type="AlphaFoldDB" id="A0A8H3BZQ4"/>
<evidence type="ECO:0000313" key="2">
    <source>
        <dbReference type="Proteomes" id="UP000663888"/>
    </source>
</evidence>
<sequence>SQGAGGGGRGQPEGSNNWKSLEKHMLAKQIHASQPWEAAGSKAGIDAAWEAVAVAISSTNKAFKQSGAAVQLTTKEMLAEHSVCCLHNFLNLPYVVMFEPDGTLVWRDAIGLGGPGGVAWDRPQKIVHFARITSRAEGAISTCHDGRFTREFCSIHANESISLAERVRKIRQYLDSATEQEVVHLYSCHKWDMESKDPLGNWLLST</sequence>
<proteinExistence type="predicted"/>
<name>A0A8H3BZQ4_9AGAM</name>
<comment type="caution">
    <text evidence="1">The sequence shown here is derived from an EMBL/GenBank/DDBJ whole genome shotgun (WGS) entry which is preliminary data.</text>
</comment>
<evidence type="ECO:0000313" key="1">
    <source>
        <dbReference type="EMBL" id="CAE6469329.1"/>
    </source>
</evidence>
<gene>
    <name evidence="1" type="ORF">RDB_LOCUS104197</name>
</gene>
<reference evidence="1" key="1">
    <citation type="submission" date="2021-01" db="EMBL/GenBank/DDBJ databases">
        <authorList>
            <person name="Kaushik A."/>
        </authorList>
    </citation>
    <scope>NUCLEOTIDE SEQUENCE</scope>
    <source>
        <strain evidence="1">AG4-R118</strain>
    </source>
</reference>
<dbReference type="Proteomes" id="UP000663888">
    <property type="component" value="Unassembled WGS sequence"/>
</dbReference>
<organism evidence="1 2">
    <name type="scientific">Rhizoctonia solani</name>
    <dbReference type="NCBI Taxonomy" id="456999"/>
    <lineage>
        <taxon>Eukaryota</taxon>
        <taxon>Fungi</taxon>
        <taxon>Dikarya</taxon>
        <taxon>Basidiomycota</taxon>
        <taxon>Agaricomycotina</taxon>
        <taxon>Agaricomycetes</taxon>
        <taxon>Cantharellales</taxon>
        <taxon>Ceratobasidiaceae</taxon>
        <taxon>Rhizoctonia</taxon>
    </lineage>
</organism>
<protein>
    <submittedName>
        <fullName evidence="1">Uncharacterized protein</fullName>
    </submittedName>
</protein>
<feature type="non-terminal residue" evidence="1">
    <location>
        <position position="1"/>
    </location>
</feature>